<dbReference type="EMBL" id="MFPS01000004">
    <property type="protein sequence ID" value="OGH60006.1"/>
    <property type="molecule type" value="Genomic_DNA"/>
</dbReference>
<gene>
    <name evidence="2" type="ORF">A2725_04550</name>
</gene>
<feature type="transmembrane region" description="Helical" evidence="1">
    <location>
        <begin position="7"/>
        <end position="28"/>
    </location>
</feature>
<protein>
    <recommendedName>
        <fullName evidence="4">SIMPL domain-containing protein</fullName>
    </recommendedName>
</protein>
<proteinExistence type="predicted"/>
<evidence type="ECO:0000313" key="2">
    <source>
        <dbReference type="EMBL" id="OGH60006.1"/>
    </source>
</evidence>
<feature type="non-terminal residue" evidence="2">
    <location>
        <position position="224"/>
    </location>
</feature>
<dbReference type="GO" id="GO:0006974">
    <property type="term" value="P:DNA damage response"/>
    <property type="evidence" value="ECO:0007669"/>
    <property type="project" value="TreeGrafter"/>
</dbReference>
<comment type="caution">
    <text evidence="2">The sequence shown here is derived from an EMBL/GenBank/DDBJ whole genome shotgun (WGS) entry which is preliminary data.</text>
</comment>
<dbReference type="Gene3D" id="3.30.70.2970">
    <property type="entry name" value="Protein of unknown function (DUF541), domain 2"/>
    <property type="match status" value="1"/>
</dbReference>
<keyword evidence="1" id="KW-0812">Transmembrane</keyword>
<dbReference type="InterPro" id="IPR052022">
    <property type="entry name" value="26kDa_periplasmic_antigen"/>
</dbReference>
<evidence type="ECO:0000256" key="1">
    <source>
        <dbReference type="SAM" id="Phobius"/>
    </source>
</evidence>
<keyword evidence="1" id="KW-0472">Membrane</keyword>
<dbReference type="AlphaFoldDB" id="A0A1F6LKW6"/>
<accession>A0A1F6LKW6</accession>
<evidence type="ECO:0000313" key="3">
    <source>
        <dbReference type="Proteomes" id="UP000177067"/>
    </source>
</evidence>
<dbReference type="PANTHER" id="PTHR34387">
    <property type="entry name" value="SLR1258 PROTEIN"/>
    <property type="match status" value="1"/>
</dbReference>
<reference evidence="2 3" key="1">
    <citation type="journal article" date="2016" name="Nat. Commun.">
        <title>Thousands of microbial genomes shed light on interconnected biogeochemical processes in an aquifer system.</title>
        <authorList>
            <person name="Anantharaman K."/>
            <person name="Brown C.T."/>
            <person name="Hug L.A."/>
            <person name="Sharon I."/>
            <person name="Castelle C.J."/>
            <person name="Probst A.J."/>
            <person name="Thomas B.C."/>
            <person name="Singh A."/>
            <person name="Wilkins M.J."/>
            <person name="Karaoz U."/>
            <person name="Brodie E.L."/>
            <person name="Williams K.H."/>
            <person name="Hubbard S.S."/>
            <person name="Banfield J.F."/>
        </authorList>
    </citation>
    <scope>NUCLEOTIDE SEQUENCE [LARGE SCALE GENOMIC DNA]</scope>
</reference>
<dbReference type="Proteomes" id="UP000177067">
    <property type="component" value="Unassembled WGS sequence"/>
</dbReference>
<keyword evidence="1" id="KW-1133">Transmembrane helix</keyword>
<sequence>MKESNKGVLITGMIVVGVIILALIYFNFMGNATGQNTISSSGESTIKVLPDFVTVYFNVQTTGQTAANASDKNSEIVSKMKGSLIAIGFEDDEIKTQGFSVYPEYDWQSGSQRIKGYIATHSISVEVPIAEKEKIGKVIDAGISAGAGINYINYELSKENQNKYKIEAIKMATEDATAKARALAEGANRKLGKLVSISTSEFGYVPWLAYAEDASGGVVKSGAE</sequence>
<organism evidence="2 3">
    <name type="scientific">Candidatus Magasanikbacteria bacterium RIFCSPHIGHO2_01_FULL_33_34</name>
    <dbReference type="NCBI Taxonomy" id="1798671"/>
    <lineage>
        <taxon>Bacteria</taxon>
        <taxon>Candidatus Magasanikiibacteriota</taxon>
    </lineage>
</organism>
<dbReference type="Gene3D" id="3.30.110.170">
    <property type="entry name" value="Protein of unknown function (DUF541), domain 1"/>
    <property type="match status" value="1"/>
</dbReference>
<evidence type="ECO:0008006" key="4">
    <source>
        <dbReference type="Google" id="ProtNLM"/>
    </source>
</evidence>
<dbReference type="PANTHER" id="PTHR34387:SF2">
    <property type="entry name" value="SLR1258 PROTEIN"/>
    <property type="match status" value="1"/>
</dbReference>
<dbReference type="Pfam" id="PF04402">
    <property type="entry name" value="SIMPL"/>
    <property type="match status" value="1"/>
</dbReference>
<name>A0A1F6LKW6_9BACT</name>
<dbReference type="InterPro" id="IPR007497">
    <property type="entry name" value="SIMPL/DUF541"/>
</dbReference>